<organism evidence="1 2">
    <name type="scientific">Halomonas colorata</name>
    <dbReference type="NCBI Taxonomy" id="2742615"/>
    <lineage>
        <taxon>Bacteria</taxon>
        <taxon>Pseudomonadati</taxon>
        <taxon>Pseudomonadota</taxon>
        <taxon>Gammaproteobacteria</taxon>
        <taxon>Oceanospirillales</taxon>
        <taxon>Halomonadaceae</taxon>
        <taxon>Halomonas</taxon>
    </lineage>
</organism>
<accession>A0ABR9G0A7</accession>
<sequence>MIDDTLQNGCIVNVNRVSLISTAAGLPSPPSALAFLDEQSDYGPSNQHFFGAKQHKLHRSIMGAVMGIYFVITNLA</sequence>
<gene>
    <name evidence="1" type="ORF">EI547_12860</name>
</gene>
<protein>
    <submittedName>
        <fullName evidence="1">Uncharacterized protein</fullName>
    </submittedName>
</protein>
<dbReference type="Proteomes" id="UP001645038">
    <property type="component" value="Unassembled WGS sequence"/>
</dbReference>
<dbReference type="RefSeq" id="WP_192538842.1">
    <property type="nucleotide sequence ID" value="NZ_RRZB01000032.1"/>
</dbReference>
<name>A0ABR9G0A7_9GAMM</name>
<evidence type="ECO:0000313" key="2">
    <source>
        <dbReference type="Proteomes" id="UP001645038"/>
    </source>
</evidence>
<evidence type="ECO:0000313" key="1">
    <source>
        <dbReference type="EMBL" id="MBE0464337.1"/>
    </source>
</evidence>
<dbReference type="EMBL" id="RRZB01000032">
    <property type="protein sequence ID" value="MBE0464337.1"/>
    <property type="molecule type" value="Genomic_DNA"/>
</dbReference>
<keyword evidence="2" id="KW-1185">Reference proteome</keyword>
<comment type="caution">
    <text evidence="1">The sequence shown here is derived from an EMBL/GenBank/DDBJ whole genome shotgun (WGS) entry which is preliminary data.</text>
</comment>
<proteinExistence type="predicted"/>
<reference evidence="1 2" key="1">
    <citation type="submission" date="2020-07" db="EMBL/GenBank/DDBJ databases">
        <title>Halophilic bacteria isolated from french cheeses.</title>
        <authorList>
            <person name="Kothe C.I."/>
            <person name="Farah-Kraiem B."/>
            <person name="Renault P."/>
            <person name="Dridi B."/>
        </authorList>
    </citation>
    <scope>NUCLEOTIDE SEQUENCE [LARGE SCALE GENOMIC DNA]</scope>
    <source>
        <strain evidence="1 2">FME20</strain>
    </source>
</reference>